<dbReference type="EMBL" id="JABANO010011466">
    <property type="protein sequence ID" value="KAF4743439.1"/>
    <property type="molecule type" value="Genomic_DNA"/>
</dbReference>
<feature type="region of interest" description="Disordered" evidence="4">
    <location>
        <begin position="1"/>
        <end position="23"/>
    </location>
</feature>
<evidence type="ECO:0000313" key="6">
    <source>
        <dbReference type="Proteomes" id="UP000553632"/>
    </source>
</evidence>
<organism evidence="5 6">
    <name type="scientific">Perkinsus olseni</name>
    <name type="common">Perkinsus atlanticus</name>
    <dbReference type="NCBI Taxonomy" id="32597"/>
    <lineage>
        <taxon>Eukaryota</taxon>
        <taxon>Sar</taxon>
        <taxon>Alveolata</taxon>
        <taxon>Perkinsozoa</taxon>
        <taxon>Perkinsea</taxon>
        <taxon>Perkinsida</taxon>
        <taxon>Perkinsidae</taxon>
        <taxon>Perkinsus</taxon>
    </lineage>
</organism>
<dbReference type="GO" id="GO:0005096">
    <property type="term" value="F:GTPase activator activity"/>
    <property type="evidence" value="ECO:0007669"/>
    <property type="project" value="UniProtKB-KW"/>
</dbReference>
<dbReference type="AlphaFoldDB" id="A0A7J6TDT9"/>
<dbReference type="GO" id="GO:0031267">
    <property type="term" value="F:small GTPase binding"/>
    <property type="evidence" value="ECO:0007669"/>
    <property type="project" value="TreeGrafter"/>
</dbReference>
<evidence type="ECO:0000256" key="3">
    <source>
        <dbReference type="ARBA" id="ARBA00022737"/>
    </source>
</evidence>
<comment type="caution">
    <text evidence="5">The sequence shown here is derived from an EMBL/GenBank/DDBJ whole genome shotgun (WGS) entry which is preliminary data.</text>
</comment>
<evidence type="ECO:0000256" key="4">
    <source>
        <dbReference type="SAM" id="MobiDB-lite"/>
    </source>
</evidence>
<dbReference type="Proteomes" id="UP000553632">
    <property type="component" value="Unassembled WGS sequence"/>
</dbReference>
<dbReference type="GO" id="GO:0006913">
    <property type="term" value="P:nucleocytoplasmic transport"/>
    <property type="evidence" value="ECO:0007669"/>
    <property type="project" value="TreeGrafter"/>
</dbReference>
<dbReference type="PANTHER" id="PTHR24113">
    <property type="entry name" value="RAN GTPASE-ACTIVATING PROTEIN 1"/>
    <property type="match status" value="1"/>
</dbReference>
<dbReference type="PANTHER" id="PTHR24113:SF12">
    <property type="entry name" value="RAN GTPASE-ACTIVATING PROTEIN 1"/>
    <property type="match status" value="1"/>
</dbReference>
<dbReference type="GO" id="GO:0048471">
    <property type="term" value="C:perinuclear region of cytoplasm"/>
    <property type="evidence" value="ECO:0007669"/>
    <property type="project" value="TreeGrafter"/>
</dbReference>
<dbReference type="InterPro" id="IPR027038">
    <property type="entry name" value="RanGap"/>
</dbReference>
<feature type="region of interest" description="Disordered" evidence="4">
    <location>
        <begin position="310"/>
        <end position="365"/>
    </location>
</feature>
<dbReference type="GO" id="GO:0005634">
    <property type="term" value="C:nucleus"/>
    <property type="evidence" value="ECO:0007669"/>
    <property type="project" value="TreeGrafter"/>
</dbReference>
<dbReference type="SUPFAM" id="SSF52047">
    <property type="entry name" value="RNI-like"/>
    <property type="match status" value="1"/>
</dbReference>
<evidence type="ECO:0000256" key="1">
    <source>
        <dbReference type="ARBA" id="ARBA00022468"/>
    </source>
</evidence>
<dbReference type="Pfam" id="PF13516">
    <property type="entry name" value="LRR_6"/>
    <property type="match status" value="2"/>
</dbReference>
<reference evidence="5 6" key="1">
    <citation type="submission" date="2020-04" db="EMBL/GenBank/DDBJ databases">
        <title>Perkinsus olseni comparative genomics.</title>
        <authorList>
            <person name="Bogema D.R."/>
        </authorList>
    </citation>
    <scope>NUCLEOTIDE SEQUENCE [LARGE SCALE GENOMIC DNA]</scope>
    <source>
        <strain evidence="5 6">ATCC PRA-207</strain>
    </source>
</reference>
<dbReference type="InterPro" id="IPR001611">
    <property type="entry name" value="Leu-rich_rpt"/>
</dbReference>
<name>A0A7J6TDT9_PEROL</name>
<protein>
    <submittedName>
        <fullName evidence="5">Uncharacterized protein</fullName>
    </submittedName>
</protein>
<keyword evidence="1" id="KW-0343">GTPase activation</keyword>
<keyword evidence="2" id="KW-0433">Leucine-rich repeat</keyword>
<proteinExistence type="predicted"/>
<dbReference type="InterPro" id="IPR032675">
    <property type="entry name" value="LRR_dom_sf"/>
</dbReference>
<keyword evidence="3" id="KW-0677">Repeat</keyword>
<evidence type="ECO:0000313" key="5">
    <source>
        <dbReference type="EMBL" id="KAF4743439.1"/>
    </source>
</evidence>
<feature type="compositionally biased region" description="Basic and acidic residues" evidence="4">
    <location>
        <begin position="344"/>
        <end position="356"/>
    </location>
</feature>
<keyword evidence="6" id="KW-1185">Reference proteome</keyword>
<gene>
    <name evidence="5" type="ORF">FOZ63_028138</name>
</gene>
<sequence length="365" mass="39782">MHSVPSWATALDQPSPPPREGPADQRYLCRILRRLELNVPQARKVEIKDTAYHHTALPRLWLRCLGSALTHNTRCRTLRLSGCQLGDDEVRLLCSQMGRWSSLRDLSLDHNNITCKGAHAVFTQLSTAPTGGLSLETCDLSFNRVGDSGARRMALTLAQHNSSMGQGLRVLNLRGNRIGDWGAGWLSLVVRNSGAAGCSLEILDVSENPRITLSGGLAELSMACRQARQTLELDGVVLTVGLGGLTLKVSLERPRLHTEESFQSALDGTEDTPVKVLKTSPSRGLIGLSEEHIGRSELVQTLHVFKPSHALPRPLSAGASRGEPLKERCWRPQSAPLSSGRSKVRSEQERLVDHARQAQSAKSSG</sequence>
<dbReference type="GO" id="GO:0005829">
    <property type="term" value="C:cytosol"/>
    <property type="evidence" value="ECO:0007669"/>
    <property type="project" value="TreeGrafter"/>
</dbReference>
<accession>A0A7J6TDT9</accession>
<evidence type="ECO:0000256" key="2">
    <source>
        <dbReference type="ARBA" id="ARBA00022614"/>
    </source>
</evidence>
<dbReference type="Gene3D" id="3.80.10.10">
    <property type="entry name" value="Ribonuclease Inhibitor"/>
    <property type="match status" value="2"/>
</dbReference>
<dbReference type="SMART" id="SM00368">
    <property type="entry name" value="LRR_RI"/>
    <property type="match status" value="4"/>
</dbReference>